<accession>A0A7J7DCL7</accession>
<comment type="caution">
    <text evidence="2">The sequence shown here is derived from an EMBL/GenBank/DDBJ whole genome shotgun (WGS) entry which is preliminary data.</text>
</comment>
<dbReference type="Proteomes" id="UP000593562">
    <property type="component" value="Unassembled WGS sequence"/>
</dbReference>
<proteinExistence type="predicted"/>
<gene>
    <name evidence="2" type="ORF">HS088_TW08G00636</name>
</gene>
<evidence type="ECO:0000313" key="3">
    <source>
        <dbReference type="Proteomes" id="UP000593562"/>
    </source>
</evidence>
<protein>
    <submittedName>
        <fullName evidence="2">Switch-associated protein 70</fullName>
    </submittedName>
</protein>
<dbReference type="AlphaFoldDB" id="A0A7J7DCL7"/>
<reference evidence="2 3" key="1">
    <citation type="journal article" date="2020" name="Nat. Commun.">
        <title>Genome of Tripterygium wilfordii and identification of cytochrome P450 involved in triptolide biosynthesis.</title>
        <authorList>
            <person name="Tu L."/>
            <person name="Su P."/>
            <person name="Zhang Z."/>
            <person name="Gao L."/>
            <person name="Wang J."/>
            <person name="Hu T."/>
            <person name="Zhou J."/>
            <person name="Zhang Y."/>
            <person name="Zhao Y."/>
            <person name="Liu Y."/>
            <person name="Song Y."/>
            <person name="Tong Y."/>
            <person name="Lu Y."/>
            <person name="Yang J."/>
            <person name="Xu C."/>
            <person name="Jia M."/>
            <person name="Peters R.J."/>
            <person name="Huang L."/>
            <person name="Gao W."/>
        </authorList>
    </citation>
    <scope>NUCLEOTIDE SEQUENCE [LARGE SCALE GENOMIC DNA]</scope>
    <source>
        <strain evidence="3">cv. XIE 37</strain>
        <tissue evidence="2">Leaf</tissue>
    </source>
</reference>
<evidence type="ECO:0000313" key="2">
    <source>
        <dbReference type="EMBL" id="KAF5744044.1"/>
    </source>
</evidence>
<organism evidence="2 3">
    <name type="scientific">Tripterygium wilfordii</name>
    <name type="common">Thunder God vine</name>
    <dbReference type="NCBI Taxonomy" id="458696"/>
    <lineage>
        <taxon>Eukaryota</taxon>
        <taxon>Viridiplantae</taxon>
        <taxon>Streptophyta</taxon>
        <taxon>Embryophyta</taxon>
        <taxon>Tracheophyta</taxon>
        <taxon>Spermatophyta</taxon>
        <taxon>Magnoliopsida</taxon>
        <taxon>eudicotyledons</taxon>
        <taxon>Gunneridae</taxon>
        <taxon>Pentapetalae</taxon>
        <taxon>rosids</taxon>
        <taxon>fabids</taxon>
        <taxon>Celastrales</taxon>
        <taxon>Celastraceae</taxon>
        <taxon>Tripterygium</taxon>
    </lineage>
</organism>
<dbReference type="EMBL" id="JAAARO010000008">
    <property type="protein sequence ID" value="KAF5744044.1"/>
    <property type="molecule type" value="Genomic_DNA"/>
</dbReference>
<feature type="region of interest" description="Disordered" evidence="1">
    <location>
        <begin position="181"/>
        <end position="200"/>
    </location>
</feature>
<name>A0A7J7DCL7_TRIWF</name>
<dbReference type="InParanoid" id="A0A7J7DCL7"/>
<evidence type="ECO:0000256" key="1">
    <source>
        <dbReference type="SAM" id="MobiDB-lite"/>
    </source>
</evidence>
<sequence>MLKESEEKVIALSKEKEQLIKQRDSAFKVAHLWRSELAKARERVVISEAAVVRADKKVRVVEADAEARIKEAAQKDAAAVKDKQELWDATELQRFNILPLLEYCNFCCRSESFGKQKRMLLKLVLVPVSGESVVHHMATYQVNFWTINEGKWSDIQATDARIADVREIAAETEGSSLDIPVVSSPISSHEDQGANAFRQP</sequence>
<keyword evidence="3" id="KW-1185">Reference proteome</keyword>